<dbReference type="CDD" id="cd00429">
    <property type="entry name" value="RPE"/>
    <property type="match status" value="1"/>
</dbReference>
<name>A0ABU0M1C8_9HYPH</name>
<keyword evidence="1" id="KW-0479">Metal-binding</keyword>
<evidence type="ECO:0000256" key="1">
    <source>
        <dbReference type="ARBA" id="ARBA00022723"/>
    </source>
</evidence>
<dbReference type="PANTHER" id="PTHR11749">
    <property type="entry name" value="RIBULOSE-5-PHOSPHATE-3-EPIMERASE"/>
    <property type="match status" value="1"/>
</dbReference>
<gene>
    <name evidence="3" type="ORF">QO015_000359</name>
</gene>
<reference evidence="3 4" key="1">
    <citation type="submission" date="2023-07" db="EMBL/GenBank/DDBJ databases">
        <title>Genomic Encyclopedia of Type Strains, Phase IV (KMG-IV): sequencing the most valuable type-strain genomes for metagenomic binning, comparative biology and taxonomic classification.</title>
        <authorList>
            <person name="Goeker M."/>
        </authorList>
    </citation>
    <scope>NUCLEOTIDE SEQUENCE [LARGE SCALE GENOMIC DNA]</scope>
    <source>
        <strain evidence="3 4">B1-1</strain>
    </source>
</reference>
<evidence type="ECO:0000313" key="4">
    <source>
        <dbReference type="Proteomes" id="UP001223743"/>
    </source>
</evidence>
<evidence type="ECO:0000313" key="3">
    <source>
        <dbReference type="EMBL" id="MDQ0514746.1"/>
    </source>
</evidence>
<dbReference type="GO" id="GO:0004750">
    <property type="term" value="F:D-ribulose-phosphate 3-epimerase activity"/>
    <property type="evidence" value="ECO:0007669"/>
    <property type="project" value="UniProtKB-EC"/>
</dbReference>
<keyword evidence="4" id="KW-1185">Reference proteome</keyword>
<protein>
    <submittedName>
        <fullName evidence="3">Ribulose-phosphate 3-epimerase</fullName>
        <ecNumber evidence="3">5.1.3.1</ecNumber>
    </submittedName>
</protein>
<dbReference type="InterPro" id="IPR000056">
    <property type="entry name" value="Ribul_P_3_epim-like"/>
</dbReference>
<dbReference type="Gene3D" id="3.20.20.70">
    <property type="entry name" value="Aldolase class I"/>
    <property type="match status" value="1"/>
</dbReference>
<keyword evidence="2 3" id="KW-0413">Isomerase</keyword>
<dbReference type="Proteomes" id="UP001223743">
    <property type="component" value="Unassembled WGS sequence"/>
</dbReference>
<dbReference type="EC" id="5.1.3.1" evidence="3"/>
<dbReference type="EMBL" id="JAUSWJ010000001">
    <property type="protein sequence ID" value="MDQ0514746.1"/>
    <property type="molecule type" value="Genomic_DNA"/>
</dbReference>
<proteinExistence type="predicted"/>
<dbReference type="InterPro" id="IPR013785">
    <property type="entry name" value="Aldolase_TIM"/>
</dbReference>
<dbReference type="InterPro" id="IPR011060">
    <property type="entry name" value="RibuloseP-bd_barrel"/>
</dbReference>
<dbReference type="SUPFAM" id="SSF51366">
    <property type="entry name" value="Ribulose-phoshate binding barrel"/>
    <property type="match status" value="1"/>
</dbReference>
<evidence type="ECO:0000256" key="2">
    <source>
        <dbReference type="ARBA" id="ARBA00023235"/>
    </source>
</evidence>
<accession>A0ABU0M1C8</accession>
<dbReference type="RefSeq" id="WP_266281849.1">
    <property type="nucleotide sequence ID" value="NZ_JAPKNF010000001.1"/>
</dbReference>
<dbReference type="Pfam" id="PF00834">
    <property type="entry name" value="Ribul_P_3_epim"/>
    <property type="match status" value="1"/>
</dbReference>
<comment type="caution">
    <text evidence="3">The sequence shown here is derived from an EMBL/GenBank/DDBJ whole genome shotgun (WGS) entry which is preliminary data.</text>
</comment>
<sequence length="233" mass="24746">MKPASGWFDALPKDRLLAEFSLWSADLARVADDVARVDAHVDIYHVDVADGHFSPALLYFPDLLAAVRKLTKKPLHVHLMVDDRILLAQIEQFAEAGADLISIHAENDNVGAGLDLIHSLDLPAGVVLQLGTPVEAAEDLLPRISLLTLLGTRIGVKGQGLDPEAPGRIAAARRLVATSGFSVRVAADGGIREHTVPQLRASGAETIVMGSLAFGAPDLAARIGWVHAQPYSG</sequence>
<organism evidence="3 4">
    <name type="scientific">Kaistia geumhonensis</name>
    <dbReference type="NCBI Taxonomy" id="410839"/>
    <lineage>
        <taxon>Bacteria</taxon>
        <taxon>Pseudomonadati</taxon>
        <taxon>Pseudomonadota</taxon>
        <taxon>Alphaproteobacteria</taxon>
        <taxon>Hyphomicrobiales</taxon>
        <taxon>Kaistiaceae</taxon>
        <taxon>Kaistia</taxon>
    </lineage>
</organism>